<dbReference type="InterPro" id="IPR000210">
    <property type="entry name" value="BTB/POZ_dom"/>
</dbReference>
<dbReference type="OrthoDB" id="3164835at2759"/>
<feature type="region of interest" description="Disordered" evidence="1">
    <location>
        <begin position="48"/>
        <end position="69"/>
    </location>
</feature>
<organism evidence="3 4">
    <name type="scientific">Steccherinum ochraceum</name>
    <dbReference type="NCBI Taxonomy" id="92696"/>
    <lineage>
        <taxon>Eukaryota</taxon>
        <taxon>Fungi</taxon>
        <taxon>Dikarya</taxon>
        <taxon>Basidiomycota</taxon>
        <taxon>Agaricomycotina</taxon>
        <taxon>Agaricomycetes</taxon>
        <taxon>Polyporales</taxon>
        <taxon>Steccherinaceae</taxon>
        <taxon>Steccherinum</taxon>
    </lineage>
</organism>
<evidence type="ECO:0000259" key="2">
    <source>
        <dbReference type="PROSITE" id="PS50097"/>
    </source>
</evidence>
<dbReference type="PROSITE" id="PS50097">
    <property type="entry name" value="BTB"/>
    <property type="match status" value="2"/>
</dbReference>
<dbReference type="InterPro" id="IPR011333">
    <property type="entry name" value="SKP1/BTB/POZ_sf"/>
</dbReference>
<sequence>MDSVSSFDRPDRDVVLLSSDQVKFGCHKSVLSIASPFFSDMFSLPQNLSSSAQPSDDGSTEPDGTPIIPMTEVSKTLDTLLRLIYPVELPTLEDPYHVAEVLSAARKYLIIPASNCLTTLSRSFDTFLTNSPLPAFAVACLCNMQDEVAKAADHILAAKALRGNVLNAHLATLSDTHVDLFMKKGSSASFYRLRHNLSVRANASDRTQEAPTSSLVTEVAVPIAEYRASLAGPIMQSSASLFNRIPPDVVLYTRHDVPLRAHKLMLIGSSPVLASMLDTSTETAADGAAILRLPESAELLRHVLHFCYGSMTSIVCPESSDVDARLLVDMVHIAEKYAMDKILDAMKMLLRTFIVSDPLQTYYAAVLCGWEDIAREAARCSLAIRDPDFTYVTLMEECPASAHAAFVRYYATCKQVLTEARRKRYSRGGGASSFDPDYNFILSGTHTRAEGRPALESGVLLRKTLRALPEEHVKIAEGIYEREINKLKDAYAYARSSSSMLAAPIKYPQPTSLLLNESFQMDLDMHTALDKVELEFVSTILTQP</sequence>
<dbReference type="EMBL" id="RWJN01000249">
    <property type="protein sequence ID" value="TCD64222.1"/>
    <property type="molecule type" value="Genomic_DNA"/>
</dbReference>
<feature type="domain" description="BTB" evidence="2">
    <location>
        <begin position="247"/>
        <end position="316"/>
    </location>
</feature>
<name>A0A4R0R9V3_9APHY</name>
<dbReference type="Gene3D" id="3.30.710.10">
    <property type="entry name" value="Potassium Channel Kv1.1, Chain A"/>
    <property type="match status" value="2"/>
</dbReference>
<evidence type="ECO:0000256" key="1">
    <source>
        <dbReference type="SAM" id="MobiDB-lite"/>
    </source>
</evidence>
<dbReference type="AlphaFoldDB" id="A0A4R0R9V3"/>
<proteinExistence type="predicted"/>
<evidence type="ECO:0000313" key="3">
    <source>
        <dbReference type="EMBL" id="TCD64222.1"/>
    </source>
</evidence>
<dbReference type="Proteomes" id="UP000292702">
    <property type="component" value="Unassembled WGS sequence"/>
</dbReference>
<feature type="compositionally biased region" description="Polar residues" evidence="1">
    <location>
        <begin position="48"/>
        <end position="57"/>
    </location>
</feature>
<dbReference type="Pfam" id="PF00651">
    <property type="entry name" value="BTB"/>
    <property type="match status" value="2"/>
</dbReference>
<evidence type="ECO:0000313" key="4">
    <source>
        <dbReference type="Proteomes" id="UP000292702"/>
    </source>
</evidence>
<dbReference type="SUPFAM" id="SSF54695">
    <property type="entry name" value="POZ domain"/>
    <property type="match status" value="2"/>
</dbReference>
<feature type="domain" description="BTB" evidence="2">
    <location>
        <begin position="12"/>
        <end position="93"/>
    </location>
</feature>
<dbReference type="SMART" id="SM00225">
    <property type="entry name" value="BTB"/>
    <property type="match status" value="2"/>
</dbReference>
<dbReference type="CDD" id="cd18186">
    <property type="entry name" value="BTB_POZ_ZBTB_KLHL-like"/>
    <property type="match status" value="2"/>
</dbReference>
<comment type="caution">
    <text evidence="3">The sequence shown here is derived from an EMBL/GenBank/DDBJ whole genome shotgun (WGS) entry which is preliminary data.</text>
</comment>
<dbReference type="PANTHER" id="PTHR24413">
    <property type="entry name" value="SPECKLE-TYPE POZ PROTEIN"/>
    <property type="match status" value="1"/>
</dbReference>
<protein>
    <recommendedName>
        <fullName evidence="2">BTB domain-containing protein</fullName>
    </recommendedName>
</protein>
<accession>A0A4R0R9V3</accession>
<gene>
    <name evidence="3" type="ORF">EIP91_004357</name>
</gene>
<reference evidence="3 4" key="1">
    <citation type="submission" date="2018-11" db="EMBL/GenBank/DDBJ databases">
        <title>Genome assembly of Steccherinum ochraceum LE-BIN_3174, the white-rot fungus of the Steccherinaceae family (The Residual Polyporoid clade, Polyporales, Basidiomycota).</title>
        <authorList>
            <person name="Fedorova T.V."/>
            <person name="Glazunova O.A."/>
            <person name="Landesman E.O."/>
            <person name="Moiseenko K.V."/>
            <person name="Psurtseva N.V."/>
            <person name="Savinova O.S."/>
            <person name="Shakhova N.V."/>
            <person name="Tyazhelova T.V."/>
            <person name="Vasina D.V."/>
        </authorList>
    </citation>
    <scope>NUCLEOTIDE SEQUENCE [LARGE SCALE GENOMIC DNA]</scope>
    <source>
        <strain evidence="3 4">LE-BIN_3174</strain>
    </source>
</reference>
<keyword evidence="4" id="KW-1185">Reference proteome</keyword>